<reference evidence="17 18" key="1">
    <citation type="submission" date="2020-06" db="EMBL/GenBank/DDBJ databases">
        <authorList>
            <person name="Chuat V."/>
        </authorList>
    </citation>
    <scope>NUCLEOTIDE SEQUENCE [LARGE SCALE GENOMIC DNA]</scope>
    <source>
        <strain evidence="17">STH_CIRM_998</strain>
    </source>
</reference>
<evidence type="ECO:0000256" key="3">
    <source>
        <dbReference type="ARBA" id="ARBA00007164"/>
    </source>
</evidence>
<dbReference type="NCBIfam" id="NF038273">
    <property type="entry name" value="strep_PBP3"/>
    <property type="match status" value="1"/>
</dbReference>
<dbReference type="PANTHER" id="PTHR21581">
    <property type="entry name" value="D-ALANYL-D-ALANINE CARBOXYPEPTIDASE"/>
    <property type="match status" value="1"/>
</dbReference>
<dbReference type="InterPro" id="IPR001967">
    <property type="entry name" value="Peptidase_S11_N"/>
</dbReference>
<protein>
    <recommendedName>
        <fullName evidence="4">serine-type D-Ala-D-Ala carboxypeptidase</fullName>
        <ecNumber evidence="4">3.4.16.4</ecNumber>
    </recommendedName>
</protein>
<gene>
    <name evidence="17" type="primary">dacA</name>
    <name evidence="17" type="ORF">STHERMO_0082</name>
</gene>
<evidence type="ECO:0000256" key="7">
    <source>
        <dbReference type="ARBA" id="ARBA00022729"/>
    </source>
</evidence>
<dbReference type="Gene3D" id="2.60.410.10">
    <property type="entry name" value="D-Ala-D-Ala carboxypeptidase, C-terminal domain"/>
    <property type="match status" value="1"/>
</dbReference>
<dbReference type="GO" id="GO:0006508">
    <property type="term" value="P:proteolysis"/>
    <property type="evidence" value="ECO:0007669"/>
    <property type="project" value="UniProtKB-KW"/>
</dbReference>
<dbReference type="GO" id="GO:0071555">
    <property type="term" value="P:cell wall organization"/>
    <property type="evidence" value="ECO:0007669"/>
    <property type="project" value="UniProtKB-KW"/>
</dbReference>
<dbReference type="Proteomes" id="UP000509791">
    <property type="component" value="Chromosome"/>
</dbReference>
<dbReference type="SMART" id="SM00936">
    <property type="entry name" value="PBP5_C"/>
    <property type="match status" value="1"/>
</dbReference>
<dbReference type="InterPro" id="IPR012338">
    <property type="entry name" value="Beta-lactam/transpept-like"/>
</dbReference>
<keyword evidence="11" id="KW-0961">Cell wall biogenesis/degradation</keyword>
<keyword evidence="8 17" id="KW-0378">Hydrolase</keyword>
<evidence type="ECO:0000256" key="4">
    <source>
        <dbReference type="ARBA" id="ARBA00012448"/>
    </source>
</evidence>
<dbReference type="AlphaFoldDB" id="A0A8D6UAG4"/>
<keyword evidence="7 15" id="KW-0732">Signal</keyword>
<evidence type="ECO:0000256" key="1">
    <source>
        <dbReference type="ARBA" id="ARBA00003217"/>
    </source>
</evidence>
<dbReference type="PANTHER" id="PTHR21581:SF11">
    <property type="entry name" value="D-ALANYL-D-ALANINE CARBOXYPEPTIDASE DACA"/>
    <property type="match status" value="1"/>
</dbReference>
<organism evidence="17 18">
    <name type="scientific">Streptococcus thermophilus</name>
    <dbReference type="NCBI Taxonomy" id="1308"/>
    <lineage>
        <taxon>Bacteria</taxon>
        <taxon>Bacillati</taxon>
        <taxon>Bacillota</taxon>
        <taxon>Bacilli</taxon>
        <taxon>Lactobacillales</taxon>
        <taxon>Streptococcaceae</taxon>
        <taxon>Streptococcus</taxon>
    </lineage>
</organism>
<dbReference type="Gene3D" id="3.40.710.10">
    <property type="entry name" value="DD-peptidase/beta-lactamase superfamily"/>
    <property type="match status" value="1"/>
</dbReference>
<feature type="active site" description="Acyl-ester intermediate" evidence="13">
    <location>
        <position position="75"/>
    </location>
</feature>
<evidence type="ECO:0000313" key="18">
    <source>
        <dbReference type="Proteomes" id="UP000509791"/>
    </source>
</evidence>
<feature type="signal peptide" evidence="15">
    <location>
        <begin position="1"/>
        <end position="37"/>
    </location>
</feature>
<dbReference type="InterPro" id="IPR012907">
    <property type="entry name" value="Peptidase_S11_C"/>
</dbReference>
<evidence type="ECO:0000256" key="11">
    <source>
        <dbReference type="ARBA" id="ARBA00023316"/>
    </source>
</evidence>
<evidence type="ECO:0000259" key="16">
    <source>
        <dbReference type="SMART" id="SM00936"/>
    </source>
</evidence>
<evidence type="ECO:0000313" key="17">
    <source>
        <dbReference type="EMBL" id="CAD0150629.1"/>
    </source>
</evidence>
<feature type="chain" id="PRO_5034286926" description="serine-type D-Ala-D-Ala carboxypeptidase" evidence="15">
    <location>
        <begin position="38"/>
        <end position="432"/>
    </location>
</feature>
<evidence type="ECO:0000256" key="2">
    <source>
        <dbReference type="ARBA" id="ARBA00004752"/>
    </source>
</evidence>
<evidence type="ECO:0000256" key="8">
    <source>
        <dbReference type="ARBA" id="ARBA00022801"/>
    </source>
</evidence>
<dbReference type="SUPFAM" id="SSF56601">
    <property type="entry name" value="beta-lactamase/transpeptidase-like"/>
    <property type="match status" value="1"/>
</dbReference>
<dbReference type="InterPro" id="IPR015956">
    <property type="entry name" value="Peniciliin-bd_prot_C_sf"/>
</dbReference>
<accession>A0A8D6UAG4</accession>
<comment type="function">
    <text evidence="1">Removes C-terminal D-alanyl residues from sugar-peptide cell wall precursors.</text>
</comment>
<evidence type="ECO:0000256" key="15">
    <source>
        <dbReference type="SAM" id="SignalP"/>
    </source>
</evidence>
<keyword evidence="6" id="KW-0645">Protease</keyword>
<feature type="active site" description="Proton acceptor" evidence="13">
    <location>
        <position position="78"/>
    </location>
</feature>
<dbReference type="EMBL" id="LR822027">
    <property type="protein sequence ID" value="CAD0150629.1"/>
    <property type="molecule type" value="Genomic_DNA"/>
</dbReference>
<dbReference type="InterPro" id="IPR018044">
    <property type="entry name" value="Peptidase_S11"/>
</dbReference>
<dbReference type="GO" id="GO:0008360">
    <property type="term" value="P:regulation of cell shape"/>
    <property type="evidence" value="ECO:0007669"/>
    <property type="project" value="UniProtKB-KW"/>
</dbReference>
<dbReference type="UniPathway" id="UPA00219"/>
<feature type="active site" evidence="13">
    <location>
        <position position="138"/>
    </location>
</feature>
<keyword evidence="5 17" id="KW-0121">Carboxypeptidase</keyword>
<evidence type="ECO:0000256" key="5">
    <source>
        <dbReference type="ARBA" id="ARBA00022645"/>
    </source>
</evidence>
<proteinExistence type="inferred from homology"/>
<evidence type="ECO:0000256" key="9">
    <source>
        <dbReference type="ARBA" id="ARBA00022960"/>
    </source>
</evidence>
<evidence type="ECO:0000256" key="14">
    <source>
        <dbReference type="RuleBase" id="RU004016"/>
    </source>
</evidence>
<sequence>MWYNKYPKHMKEQTMKKLITLIMTFLLCLGSVTPTFAADKKKGFDASAKHAIAVEATTGKILYEKDATTPAGVGSITKLLTAYMVYKAVDQGDLKWNTKVDISDYPFELTVSVGVSNIPLDARKYTVKQLLDATLIASANNAAIALAEEIGGTESKFVDMMKAQLKDWGITDSKIVNASGLNNSYLGNNIYPGSKSDEENTMSAKDVAVIAQHVIKEYPEILDITKKTEANFDGVNKLKTFNYMLKGQPSYRKGVDGLQTGTTDLAGASFVAHSNESGMSIITVIINTEHTDTDDYARFTATNELLNYVVYHWESKTIAKKGQAISKGQADVLDGKSKQVSAVAKSDFNIIQKIDANNNKHIKVTTNQMQAPVKLGDKVGTTTFEDRTLVGDGYLPNQGMPSIELVAGKEVKKSFFLKVWWNHFVTFVNEKL</sequence>
<evidence type="ECO:0000256" key="13">
    <source>
        <dbReference type="PIRSR" id="PIRSR618044-1"/>
    </source>
</evidence>
<dbReference type="GO" id="GO:0009002">
    <property type="term" value="F:serine-type D-Ala-D-Ala carboxypeptidase activity"/>
    <property type="evidence" value="ECO:0007669"/>
    <property type="project" value="UniProtKB-EC"/>
</dbReference>
<name>A0A8D6UAG4_STRTR</name>
<dbReference type="Pfam" id="PF00768">
    <property type="entry name" value="Peptidase_S11"/>
    <property type="match status" value="1"/>
</dbReference>
<evidence type="ECO:0000256" key="10">
    <source>
        <dbReference type="ARBA" id="ARBA00022984"/>
    </source>
</evidence>
<comment type="similarity">
    <text evidence="3 14">Belongs to the peptidase S11 family.</text>
</comment>
<comment type="pathway">
    <text evidence="2">Cell wall biogenesis; peptidoglycan biosynthesis.</text>
</comment>
<evidence type="ECO:0000256" key="12">
    <source>
        <dbReference type="ARBA" id="ARBA00034000"/>
    </source>
</evidence>
<dbReference type="InterPro" id="IPR037167">
    <property type="entry name" value="Peptidase_S11_C_sf"/>
</dbReference>
<dbReference type="PRINTS" id="PR00725">
    <property type="entry name" value="DADACBPTASE1"/>
</dbReference>
<feature type="domain" description="Peptidase S11 D-Ala-D-Ala carboxypeptidase A C-terminal" evidence="16">
    <location>
        <begin position="313"/>
        <end position="413"/>
    </location>
</feature>
<keyword evidence="9" id="KW-0133">Cell shape</keyword>
<comment type="catalytic activity">
    <reaction evidence="12">
        <text>Preferential cleavage: (Ac)2-L-Lys-D-Ala-|-D-Ala. Also transpeptidation of peptidyl-alanyl moieties that are N-acyl substituents of D-alanine.</text>
        <dbReference type="EC" id="3.4.16.4"/>
    </reaction>
</comment>
<evidence type="ECO:0000256" key="6">
    <source>
        <dbReference type="ARBA" id="ARBA00022670"/>
    </source>
</evidence>
<keyword evidence="10" id="KW-0573">Peptidoglycan synthesis</keyword>
<dbReference type="GO" id="GO:0009252">
    <property type="term" value="P:peptidoglycan biosynthetic process"/>
    <property type="evidence" value="ECO:0007669"/>
    <property type="project" value="UniProtKB-UniPathway"/>
</dbReference>
<dbReference type="Pfam" id="PF07943">
    <property type="entry name" value="PBP5_C"/>
    <property type="match status" value="1"/>
</dbReference>
<dbReference type="EC" id="3.4.16.4" evidence="4"/>
<dbReference type="SUPFAM" id="SSF69189">
    <property type="entry name" value="Penicillin-binding protein associated domain"/>
    <property type="match status" value="1"/>
</dbReference>